<proteinExistence type="evidence at transcript level"/>
<name>A0A023G3S8_AMBTT</name>
<dbReference type="EMBL" id="GBBM01007895">
    <property type="protein sequence ID" value="JAC27523.1"/>
    <property type="molecule type" value="mRNA"/>
</dbReference>
<keyword evidence="1" id="KW-1133">Transmembrane helix</keyword>
<evidence type="ECO:0000256" key="1">
    <source>
        <dbReference type="SAM" id="Phobius"/>
    </source>
</evidence>
<keyword evidence="1" id="KW-0472">Membrane</keyword>
<accession>A0A023G3S8</accession>
<organism evidence="2">
    <name type="scientific">Amblyomma triste</name>
    <name type="common">Neotropical tick</name>
    <dbReference type="NCBI Taxonomy" id="251400"/>
    <lineage>
        <taxon>Eukaryota</taxon>
        <taxon>Metazoa</taxon>
        <taxon>Ecdysozoa</taxon>
        <taxon>Arthropoda</taxon>
        <taxon>Chelicerata</taxon>
        <taxon>Arachnida</taxon>
        <taxon>Acari</taxon>
        <taxon>Parasitiformes</taxon>
        <taxon>Ixodida</taxon>
        <taxon>Ixodoidea</taxon>
        <taxon>Ixodidae</taxon>
        <taxon>Amblyomminae</taxon>
        <taxon>Amblyomma</taxon>
    </lineage>
</organism>
<reference evidence="2" key="1">
    <citation type="submission" date="2014-03" db="EMBL/GenBank/DDBJ databases">
        <title>The sialotranscriptome of Amblyomma triste, Amblyomma parvum and Amblyomma cajennense ticks, uncovered by 454-based RNA-seq.</title>
        <authorList>
            <person name="Garcia G.R."/>
            <person name="Gardinassi L.G."/>
            <person name="Ribeiro J.M."/>
            <person name="Anatriello E."/>
            <person name="Ferreira B.R."/>
            <person name="Moreira H.N."/>
            <person name="Mafra C."/>
            <person name="Olegario M.M."/>
            <person name="Szabo P.J."/>
            <person name="Miranda-Santos I.K."/>
            <person name="Maruyama S.R."/>
        </authorList>
    </citation>
    <scope>NUCLEOTIDE SEQUENCE</scope>
    <source>
        <strain evidence="2">Mato Grasso do Sul</strain>
        <tissue evidence="2">Salivary glands</tissue>
    </source>
</reference>
<evidence type="ECO:0000313" key="2">
    <source>
        <dbReference type="EMBL" id="JAC27523.1"/>
    </source>
</evidence>
<protein>
    <submittedName>
        <fullName evidence="2">Uncharacterized protein</fullName>
    </submittedName>
</protein>
<sequence>MKCTHKLFLSFFFCLHCDCAIFLFLDSFYLQSREIPSYLIHVFGLQKTKKENLTVLIPMYKWLLCWSRFCIALILCSEHALPFVLNFSRIIQ</sequence>
<dbReference type="AlphaFoldDB" id="A0A023G3S8"/>
<feature type="transmembrane region" description="Helical" evidence="1">
    <location>
        <begin position="66"/>
        <end position="87"/>
    </location>
</feature>
<keyword evidence="1" id="KW-0812">Transmembrane</keyword>